<keyword evidence="5" id="KW-0325">Glycoprotein</keyword>
<dbReference type="Proteomes" id="UP000606786">
    <property type="component" value="Unassembled WGS sequence"/>
</dbReference>
<comment type="similarity">
    <text evidence="2">Belongs to the FAM20 family.</text>
</comment>
<dbReference type="PANTHER" id="PTHR12450:SF22">
    <property type="entry name" value="EXTRACELLULAR SERINE_THREONINE PROTEIN CG31145"/>
    <property type="match status" value="1"/>
</dbReference>
<sequence length="76" mass="8706">MIRTSTLKKILDFHNGAKPLSEIMRESMSVDPIRPILWEPHLKALDRRITIILNGVRDCVKKNPPEEALDSEDLLS</sequence>
<organism evidence="7 8">
    <name type="scientific">Ceratitis capitata</name>
    <name type="common">Mediterranean fruit fly</name>
    <name type="synonym">Tephritis capitata</name>
    <dbReference type="NCBI Taxonomy" id="7213"/>
    <lineage>
        <taxon>Eukaryota</taxon>
        <taxon>Metazoa</taxon>
        <taxon>Ecdysozoa</taxon>
        <taxon>Arthropoda</taxon>
        <taxon>Hexapoda</taxon>
        <taxon>Insecta</taxon>
        <taxon>Pterygota</taxon>
        <taxon>Neoptera</taxon>
        <taxon>Endopterygota</taxon>
        <taxon>Diptera</taxon>
        <taxon>Brachycera</taxon>
        <taxon>Muscomorpha</taxon>
        <taxon>Tephritoidea</taxon>
        <taxon>Tephritidae</taxon>
        <taxon>Ceratitis</taxon>
        <taxon>Ceratitis</taxon>
    </lineage>
</organism>
<comment type="caution">
    <text evidence="7">The sequence shown here is derived from an EMBL/GenBank/DDBJ whole genome shotgun (WGS) entry which is preliminary data.</text>
</comment>
<dbReference type="Pfam" id="PF06702">
    <property type="entry name" value="Fam20C"/>
    <property type="match status" value="1"/>
</dbReference>
<protein>
    <submittedName>
        <fullName evidence="7">(Mediterranean fruit fly) hypothetical protein</fullName>
    </submittedName>
</protein>
<gene>
    <name evidence="7" type="ORF">CCAP1982_LOCUS1898</name>
</gene>
<dbReference type="InterPro" id="IPR009581">
    <property type="entry name" value="FAM20_C"/>
</dbReference>
<comment type="subcellular location">
    <subcellularLocation>
        <location evidence="1">Golgi apparatus</location>
    </subcellularLocation>
</comment>
<keyword evidence="8" id="KW-1185">Reference proteome</keyword>
<accession>A0A811U2B7</accession>
<evidence type="ECO:0000256" key="4">
    <source>
        <dbReference type="ARBA" id="ARBA00023157"/>
    </source>
</evidence>
<keyword evidence="4" id="KW-1015">Disulfide bond</keyword>
<dbReference type="GO" id="GO:0005794">
    <property type="term" value="C:Golgi apparatus"/>
    <property type="evidence" value="ECO:0007669"/>
    <property type="project" value="UniProtKB-SubCell"/>
</dbReference>
<name>A0A811U2B7_CERCA</name>
<dbReference type="AlphaFoldDB" id="A0A811U2B7"/>
<dbReference type="GO" id="GO:0004674">
    <property type="term" value="F:protein serine/threonine kinase activity"/>
    <property type="evidence" value="ECO:0007669"/>
    <property type="project" value="TreeGrafter"/>
</dbReference>
<reference evidence="7" key="1">
    <citation type="submission" date="2020-11" db="EMBL/GenBank/DDBJ databases">
        <authorList>
            <person name="Whitehead M."/>
        </authorList>
    </citation>
    <scope>NUCLEOTIDE SEQUENCE</scope>
    <source>
        <strain evidence="7">EGII</strain>
    </source>
</reference>
<evidence type="ECO:0000256" key="2">
    <source>
        <dbReference type="ARBA" id="ARBA00006557"/>
    </source>
</evidence>
<dbReference type="PANTHER" id="PTHR12450">
    <property type="entry name" value="DENTIN MATRIX PROTEIN 4 PROTEIN FAM20"/>
    <property type="match status" value="1"/>
</dbReference>
<evidence type="ECO:0000259" key="6">
    <source>
        <dbReference type="Pfam" id="PF06702"/>
    </source>
</evidence>
<dbReference type="InterPro" id="IPR024869">
    <property type="entry name" value="FAM20"/>
</dbReference>
<feature type="domain" description="FAM20 C-terminal" evidence="6">
    <location>
        <begin position="1"/>
        <end position="66"/>
    </location>
</feature>
<dbReference type="EMBL" id="CAJHJT010000001">
    <property type="protein sequence ID" value="CAD6993069.1"/>
    <property type="molecule type" value="Genomic_DNA"/>
</dbReference>
<evidence type="ECO:0000313" key="7">
    <source>
        <dbReference type="EMBL" id="CAD6993069.1"/>
    </source>
</evidence>
<evidence type="ECO:0000313" key="8">
    <source>
        <dbReference type="Proteomes" id="UP000606786"/>
    </source>
</evidence>
<proteinExistence type="inferred from homology"/>
<keyword evidence="3" id="KW-0333">Golgi apparatus</keyword>
<evidence type="ECO:0000256" key="1">
    <source>
        <dbReference type="ARBA" id="ARBA00004555"/>
    </source>
</evidence>
<dbReference type="OrthoDB" id="8583677at2759"/>
<evidence type="ECO:0000256" key="5">
    <source>
        <dbReference type="ARBA" id="ARBA00023180"/>
    </source>
</evidence>
<evidence type="ECO:0000256" key="3">
    <source>
        <dbReference type="ARBA" id="ARBA00023034"/>
    </source>
</evidence>